<gene>
    <name evidence="1" type="ORF">J1TS3_35100</name>
</gene>
<keyword evidence="2" id="KW-1185">Reference proteome</keyword>
<accession>A0ABQ4K9W5</accession>
<dbReference type="EMBL" id="BOQT01000016">
    <property type="protein sequence ID" value="GIN22376.1"/>
    <property type="molecule type" value="Genomic_DNA"/>
</dbReference>
<reference evidence="1 2" key="1">
    <citation type="submission" date="2021-03" db="EMBL/GenBank/DDBJ databases">
        <title>Antimicrobial resistance genes in bacteria isolated from Japanese honey, and their potential for conferring macrolide and lincosamide resistance in the American foulbrood pathogen Paenibacillus larvae.</title>
        <authorList>
            <person name="Okamoto M."/>
            <person name="Kumagai M."/>
            <person name="Kanamori H."/>
            <person name="Takamatsu D."/>
        </authorList>
    </citation>
    <scope>NUCLEOTIDE SEQUENCE [LARGE SCALE GENOMIC DNA]</scope>
    <source>
        <strain evidence="1 2">J1TS3</strain>
    </source>
</reference>
<organism evidence="1 2">
    <name type="scientific">Siminovitchia fordii</name>
    <dbReference type="NCBI Taxonomy" id="254759"/>
    <lineage>
        <taxon>Bacteria</taxon>
        <taxon>Bacillati</taxon>
        <taxon>Bacillota</taxon>
        <taxon>Bacilli</taxon>
        <taxon>Bacillales</taxon>
        <taxon>Bacillaceae</taxon>
        <taxon>Siminovitchia</taxon>
    </lineage>
</organism>
<protein>
    <submittedName>
        <fullName evidence="1">Uncharacterized protein</fullName>
    </submittedName>
</protein>
<evidence type="ECO:0000313" key="2">
    <source>
        <dbReference type="Proteomes" id="UP000680279"/>
    </source>
</evidence>
<dbReference type="Proteomes" id="UP000680279">
    <property type="component" value="Unassembled WGS sequence"/>
</dbReference>
<proteinExistence type="predicted"/>
<name>A0ABQ4K9W5_9BACI</name>
<sequence length="75" mass="8334">MEKRRATFSDVQTEPKCENALLSPDKHKSSAEEGVLCLQQRLAYDLEGLCVVAKQSGFDEIKETRGTQCSDVDLS</sequence>
<comment type="caution">
    <text evidence="1">The sequence shown here is derived from an EMBL/GenBank/DDBJ whole genome shotgun (WGS) entry which is preliminary data.</text>
</comment>
<evidence type="ECO:0000313" key="1">
    <source>
        <dbReference type="EMBL" id="GIN22376.1"/>
    </source>
</evidence>